<dbReference type="Pfam" id="PF00096">
    <property type="entry name" value="zf-C2H2"/>
    <property type="match status" value="1"/>
</dbReference>
<dbReference type="GO" id="GO:0003677">
    <property type="term" value="F:DNA binding"/>
    <property type="evidence" value="ECO:0007669"/>
    <property type="project" value="UniProtKB-KW"/>
</dbReference>
<keyword evidence="4 8" id="KW-0863">Zinc-finger</keyword>
<evidence type="ECO:0000256" key="5">
    <source>
        <dbReference type="ARBA" id="ARBA00022833"/>
    </source>
</evidence>
<keyword evidence="2" id="KW-0479">Metal-binding</keyword>
<dbReference type="GO" id="GO:0005634">
    <property type="term" value="C:nucleus"/>
    <property type="evidence" value="ECO:0007669"/>
    <property type="project" value="UniProtKB-SubCell"/>
</dbReference>
<keyword evidence="5" id="KW-0862">Zinc</keyword>
<dbReference type="Pfam" id="PF12874">
    <property type="entry name" value="zf-met"/>
    <property type="match status" value="1"/>
</dbReference>
<dbReference type="Gene3D" id="1.10.10.60">
    <property type="entry name" value="Homeodomain-like"/>
    <property type="match status" value="1"/>
</dbReference>
<dbReference type="Pfam" id="PF03221">
    <property type="entry name" value="HTH_Tnp_Tc5"/>
    <property type="match status" value="1"/>
</dbReference>
<dbReference type="InterPro" id="IPR013087">
    <property type="entry name" value="Znf_C2H2_type"/>
</dbReference>
<evidence type="ECO:0000259" key="11">
    <source>
        <dbReference type="PROSITE" id="PS51253"/>
    </source>
</evidence>
<accession>A0A8R2R9B8</accession>
<feature type="domain" description="HTH CENPB-type" evidence="11">
    <location>
        <begin position="318"/>
        <end position="389"/>
    </location>
</feature>
<evidence type="ECO:0000313" key="12">
    <source>
        <dbReference type="EnsemblMetazoa" id="XP_037875267.1"/>
    </source>
</evidence>
<dbReference type="InterPro" id="IPR036236">
    <property type="entry name" value="Znf_C2H2_sf"/>
</dbReference>
<name>A0A8R2R9B8_BOMMO</name>
<dbReference type="Gene3D" id="3.30.160.60">
    <property type="entry name" value="Classic Zinc Finger"/>
    <property type="match status" value="2"/>
</dbReference>
<dbReference type="GO" id="GO:0008270">
    <property type="term" value="F:zinc ion binding"/>
    <property type="evidence" value="ECO:0007669"/>
    <property type="project" value="UniProtKB-KW"/>
</dbReference>
<keyword evidence="7" id="KW-0539">Nucleus</keyword>
<feature type="domain" description="C2H2-type" evidence="10">
    <location>
        <begin position="131"/>
        <end position="158"/>
    </location>
</feature>
<reference evidence="13" key="1">
    <citation type="journal article" date="2008" name="Insect Biochem. Mol. Biol.">
        <title>The genome of a lepidopteran model insect, the silkworm Bombyx mori.</title>
        <authorList>
            <consortium name="International Silkworm Genome Consortium"/>
        </authorList>
    </citation>
    <scope>NUCLEOTIDE SEQUENCE [LARGE SCALE GENOMIC DNA]</scope>
    <source>
        <strain evidence="13">p50T</strain>
    </source>
</reference>
<evidence type="ECO:0000259" key="10">
    <source>
        <dbReference type="PROSITE" id="PS50157"/>
    </source>
</evidence>
<dbReference type="EnsemblMetazoa" id="XM_038019339.1">
    <property type="protein sequence ID" value="XP_037875267.1"/>
    <property type="gene ID" value="LOC101740559"/>
</dbReference>
<protein>
    <recommendedName>
        <fullName evidence="14">Tigger transposable element-derived protein 4</fullName>
    </recommendedName>
</protein>
<dbReference type="PROSITE" id="PS50157">
    <property type="entry name" value="ZINC_FINGER_C2H2_2"/>
    <property type="match status" value="2"/>
</dbReference>
<feature type="domain" description="C2H2-type" evidence="10">
    <location>
        <begin position="158"/>
        <end position="185"/>
    </location>
</feature>
<dbReference type="SMART" id="SM00355">
    <property type="entry name" value="ZnF_C2H2"/>
    <property type="match status" value="4"/>
</dbReference>
<feature type="region of interest" description="Disordered" evidence="9">
    <location>
        <begin position="1"/>
        <end position="23"/>
    </location>
</feature>
<evidence type="ECO:0008006" key="14">
    <source>
        <dbReference type="Google" id="ProtNLM"/>
    </source>
</evidence>
<evidence type="ECO:0000256" key="7">
    <source>
        <dbReference type="ARBA" id="ARBA00023242"/>
    </source>
</evidence>
<evidence type="ECO:0000313" key="13">
    <source>
        <dbReference type="Proteomes" id="UP000005204"/>
    </source>
</evidence>
<dbReference type="Pfam" id="PF03184">
    <property type="entry name" value="DDE_1"/>
    <property type="match status" value="1"/>
</dbReference>
<proteinExistence type="predicted"/>
<evidence type="ECO:0000256" key="6">
    <source>
        <dbReference type="ARBA" id="ARBA00023125"/>
    </source>
</evidence>
<evidence type="ECO:0000256" key="4">
    <source>
        <dbReference type="ARBA" id="ARBA00022771"/>
    </source>
</evidence>
<keyword evidence="3" id="KW-0677">Repeat</keyword>
<dbReference type="SUPFAM" id="SSF57667">
    <property type="entry name" value="beta-beta-alpha zinc fingers"/>
    <property type="match status" value="2"/>
</dbReference>
<keyword evidence="6" id="KW-0238">DNA-binding</keyword>
<dbReference type="PROSITE" id="PS51253">
    <property type="entry name" value="HTH_CENPB"/>
    <property type="match status" value="1"/>
</dbReference>
<sequence length="767" mass="89219">MSMASNNTDETRNSDGSSDDECLSEVKRKVDLARSKSGDDSDYEPIISEIMVSTEVDEYDEEPLDFSIQYVDYFQKKEDKPATSKRRRNDKCRKSKEKKPKVYGCNLCSAQYKNAQELRAHSLEHQVKTRHKCDECGRYFKKAFSLRLHQKIHTTMEFDCRLCDMKFTSKGHLFRHLRSHEKTEHCDVCPAKYHSRIQLNRHRRLHTLHGMCTQTADETARDTTNKSDQLIPSAPDIEYQNTSCPTEYSEDSTDLNSEAKNLNCTRKEDLPENIQCAIVSKLYKGRTVTDICQIYNLTPDVVNKVWEERDTFSALKKAGRRSKMYMNSILDARILDWYRDQKSNKVQVSGKMLQDIAELFAKENGFIAFDGSRKWLDGFKKKYSISLRGVPVKREFSIGPESKWKKTFFKEQWCDARLGVKDEDIYTADEVGIYYNPSKGRVKKPAGKKFIQGYVEDRLAIFMCVNATGTDRKKLLVCGSDDPLLHSYRDADTLPVTYIRHANAHFTTQMFEGFVKYWNKELQMNNRRAILVLDRATVHTKLQLSNLKLVFVPWKAYNGLIPVRNGIFNRFKDEFRRLFITEKAMNVVRGVDRRTTSLEALYMIMKAWERTPNCAISRSFVNLGFDVQERNVEENLTPKVCENDEEIMCKLLRDYDVDTYYTELPSLDNFLNVDEELLTGQGTNCSVFGGNHKIQDPAAVEREREEILAIGTKKPECSEIEERVTKIRALQDLDIVRKYLQTSNTSYDVYKKFMDIEKYVLREPMKL</sequence>
<keyword evidence="13" id="KW-1185">Reference proteome</keyword>
<dbReference type="InterPro" id="IPR050331">
    <property type="entry name" value="Zinc_finger"/>
</dbReference>
<dbReference type="PANTHER" id="PTHR16515">
    <property type="entry name" value="PR DOMAIN ZINC FINGER PROTEIN"/>
    <property type="match status" value="1"/>
</dbReference>
<dbReference type="InterPro" id="IPR006600">
    <property type="entry name" value="HTH_CenpB_DNA-bd_dom"/>
</dbReference>
<dbReference type="GO" id="GO:0010468">
    <property type="term" value="P:regulation of gene expression"/>
    <property type="evidence" value="ECO:0007669"/>
    <property type="project" value="TreeGrafter"/>
</dbReference>
<evidence type="ECO:0000256" key="1">
    <source>
        <dbReference type="ARBA" id="ARBA00004123"/>
    </source>
</evidence>
<evidence type="ECO:0000256" key="2">
    <source>
        <dbReference type="ARBA" id="ARBA00022723"/>
    </source>
</evidence>
<dbReference type="SMART" id="SM00674">
    <property type="entry name" value="CENPB"/>
    <property type="match status" value="1"/>
</dbReference>
<dbReference type="PROSITE" id="PS00028">
    <property type="entry name" value="ZINC_FINGER_C2H2_1"/>
    <property type="match status" value="3"/>
</dbReference>
<organism evidence="12 13">
    <name type="scientific">Bombyx mori</name>
    <name type="common">Silk moth</name>
    <dbReference type="NCBI Taxonomy" id="7091"/>
    <lineage>
        <taxon>Eukaryota</taxon>
        <taxon>Metazoa</taxon>
        <taxon>Ecdysozoa</taxon>
        <taxon>Arthropoda</taxon>
        <taxon>Hexapoda</taxon>
        <taxon>Insecta</taxon>
        <taxon>Pterygota</taxon>
        <taxon>Neoptera</taxon>
        <taxon>Endopterygota</taxon>
        <taxon>Lepidoptera</taxon>
        <taxon>Glossata</taxon>
        <taxon>Ditrysia</taxon>
        <taxon>Bombycoidea</taxon>
        <taxon>Bombycidae</taxon>
        <taxon>Bombycinae</taxon>
        <taxon>Bombyx</taxon>
    </lineage>
</organism>
<evidence type="ECO:0000256" key="3">
    <source>
        <dbReference type="ARBA" id="ARBA00022737"/>
    </source>
</evidence>
<reference evidence="12" key="2">
    <citation type="submission" date="2022-06" db="UniProtKB">
        <authorList>
            <consortium name="EnsemblMetazoa"/>
        </authorList>
    </citation>
    <scope>IDENTIFICATION</scope>
    <source>
        <strain evidence="12">p50T (Dazao)</strain>
    </source>
</reference>
<dbReference type="Proteomes" id="UP000005204">
    <property type="component" value="Unassembled WGS sequence"/>
</dbReference>
<dbReference type="SUPFAM" id="SSF46689">
    <property type="entry name" value="Homeodomain-like"/>
    <property type="match status" value="1"/>
</dbReference>
<dbReference type="PANTHER" id="PTHR16515:SF66">
    <property type="entry name" value="C2H2-TYPE DOMAIN-CONTAINING PROTEIN"/>
    <property type="match status" value="1"/>
</dbReference>
<evidence type="ECO:0000256" key="8">
    <source>
        <dbReference type="PROSITE-ProRule" id="PRU00042"/>
    </source>
</evidence>
<evidence type="ECO:0000256" key="9">
    <source>
        <dbReference type="SAM" id="MobiDB-lite"/>
    </source>
</evidence>
<dbReference type="InterPro" id="IPR004875">
    <property type="entry name" value="DDE_SF_endonuclease_dom"/>
</dbReference>
<dbReference type="InterPro" id="IPR009057">
    <property type="entry name" value="Homeodomain-like_sf"/>
</dbReference>
<comment type="subcellular location">
    <subcellularLocation>
        <location evidence="1">Nucleus</location>
    </subcellularLocation>
</comment>
<dbReference type="AlphaFoldDB" id="A0A8R2R9B8"/>